<dbReference type="GO" id="GO:0043014">
    <property type="term" value="F:alpha-tubulin binding"/>
    <property type="evidence" value="ECO:0007669"/>
    <property type="project" value="TreeGrafter"/>
</dbReference>
<proteinExistence type="predicted"/>
<keyword evidence="2" id="KW-1185">Reference proteome</keyword>
<dbReference type="OrthoDB" id="9820464at2759"/>
<evidence type="ECO:0000313" key="2">
    <source>
        <dbReference type="Proteomes" id="UP000516988"/>
    </source>
</evidence>
<reference evidence="1 2" key="1">
    <citation type="submission" date="2019-09" db="EMBL/GenBank/DDBJ databases">
        <title>Bird 10,000 Genomes (B10K) Project - Family phase.</title>
        <authorList>
            <person name="Zhang G."/>
        </authorList>
    </citation>
    <scope>NUCLEOTIDE SEQUENCE [LARGE SCALE GENOMIC DNA]</scope>
    <source>
        <strain evidence="1">OUT-0004</strain>
    </source>
</reference>
<comment type="caution">
    <text evidence="1">The sequence shown here is derived from an EMBL/GenBank/DDBJ whole genome shotgun (WGS) entry which is preliminary data.</text>
</comment>
<accession>A0A7K6WAH9</accession>
<gene>
    <name evidence="1" type="primary">Smrp1</name>
    <name evidence="1" type="ORF">STECAR_R10174</name>
</gene>
<feature type="non-terminal residue" evidence="1">
    <location>
        <position position="225"/>
    </location>
</feature>
<protein>
    <submittedName>
        <fullName evidence="1">SMRP1 protein</fullName>
    </submittedName>
</protein>
<dbReference type="GO" id="GO:0048471">
    <property type="term" value="C:perinuclear region of cytoplasm"/>
    <property type="evidence" value="ECO:0007669"/>
    <property type="project" value="TreeGrafter"/>
</dbReference>
<dbReference type="InterPro" id="IPR028195">
    <property type="entry name" value="SPMIP6"/>
</dbReference>
<feature type="non-terminal residue" evidence="1">
    <location>
        <position position="1"/>
    </location>
</feature>
<dbReference type="Pfam" id="PF15181">
    <property type="entry name" value="SMRP1"/>
    <property type="match status" value="1"/>
</dbReference>
<dbReference type="AlphaFoldDB" id="A0A7K6WAH9"/>
<name>A0A7K6WAH9_STECA</name>
<dbReference type="EMBL" id="VZSC01007796">
    <property type="protein sequence ID" value="NWX44304.1"/>
    <property type="molecule type" value="Genomic_DNA"/>
</dbReference>
<dbReference type="Proteomes" id="UP000516988">
    <property type="component" value="Unassembled WGS sequence"/>
</dbReference>
<dbReference type="GO" id="GO:0002177">
    <property type="term" value="C:manchette"/>
    <property type="evidence" value="ECO:0007669"/>
    <property type="project" value="TreeGrafter"/>
</dbReference>
<sequence length="225" mass="25892">MFLFSKTHKTPISTYTDSYRPPCSIKKTKQDQDPLQFGKENKFVTRGLTMRSAQNSASQDREQLSNTAMQDYCCNTIDSTAYWPEKYWLAGSEEKYNSVLVNDNKYTTWRTSPYKSAAWNKCSSYAPLLPKETKMETFLYSVPMPYPLKPTCPFQSGRMVFTDVLHKLSQHSPPSLQFMYTVTGKRPLQAYYSPSSGRHYCLHGVDFYVDGAPAIIRHLHTLGER</sequence>
<evidence type="ECO:0000313" key="1">
    <source>
        <dbReference type="EMBL" id="NWX44304.1"/>
    </source>
</evidence>
<dbReference type="PANTHER" id="PTHR35664">
    <property type="entry name" value="SPERMATID-SPECIFIC MANCHETTE-RELATED PROTEIN 1"/>
    <property type="match status" value="1"/>
</dbReference>
<organism evidence="1 2">
    <name type="scientific">Steatornis caripensis</name>
    <name type="common">Oilbird</name>
    <dbReference type="NCBI Taxonomy" id="48435"/>
    <lineage>
        <taxon>Eukaryota</taxon>
        <taxon>Metazoa</taxon>
        <taxon>Chordata</taxon>
        <taxon>Craniata</taxon>
        <taxon>Vertebrata</taxon>
        <taxon>Euteleostomi</taxon>
        <taxon>Archelosauria</taxon>
        <taxon>Archosauria</taxon>
        <taxon>Dinosauria</taxon>
        <taxon>Saurischia</taxon>
        <taxon>Theropoda</taxon>
        <taxon>Coelurosauria</taxon>
        <taxon>Aves</taxon>
        <taxon>Neognathae</taxon>
        <taxon>Neoaves</taxon>
        <taxon>Strisores</taxon>
        <taxon>Caprimulgiformes</taxon>
        <taxon>Steatornithidae</taxon>
        <taxon>Steatornis</taxon>
    </lineage>
</organism>
<dbReference type="PANTHER" id="PTHR35664:SF1">
    <property type="entry name" value="SPERMATID-SPECIFIC MANCHETTE-RELATED PROTEIN 1"/>
    <property type="match status" value="1"/>
</dbReference>